<protein>
    <recommendedName>
        <fullName evidence="5">DJ-1/PfpI domain-containing protein</fullName>
    </recommendedName>
</protein>
<sequence length="237" mass="25793">MSGQNLSVGFLLLPGFQWLDAAGPVDYINNHSQAMLQAIHLPKEDVEKGPIITWHYISFDLKPVQATSGPTLNPSATYTDCPRLDYLIAPGPDKTVPLTTGCADFLKACFKGLKGFLTACTGSMAVAQAGLLDGYNVCTNGVALKAVRSLGLPNKKVPWVGDRRWVVDRKVWKAAGVTVGVDRGAEFARANFHPMLVELTKTVLENKPNPDNRTTSRSSSMESPTTARRRNSYVMRA</sequence>
<evidence type="ECO:0000313" key="3">
    <source>
        <dbReference type="EMBL" id="KAJ3514738.1"/>
    </source>
</evidence>
<dbReference type="SUPFAM" id="SSF52317">
    <property type="entry name" value="Class I glutamine amidotransferase-like"/>
    <property type="match status" value="1"/>
</dbReference>
<keyword evidence="2" id="KW-0732">Signal</keyword>
<dbReference type="OrthoDB" id="543156at2759"/>
<evidence type="ECO:0000256" key="1">
    <source>
        <dbReference type="SAM" id="MobiDB-lite"/>
    </source>
</evidence>
<accession>A0A9W8MY86</accession>
<evidence type="ECO:0000256" key="2">
    <source>
        <dbReference type="SAM" id="SignalP"/>
    </source>
</evidence>
<dbReference type="PANTHER" id="PTHR43130:SF7">
    <property type="entry name" value="DJ-1_PFPI DOMAIN-CONTAINING PROTEIN"/>
    <property type="match status" value="1"/>
</dbReference>
<dbReference type="Proteomes" id="UP001148786">
    <property type="component" value="Unassembled WGS sequence"/>
</dbReference>
<feature type="chain" id="PRO_5040787552" description="DJ-1/PfpI domain-containing protein" evidence="2">
    <location>
        <begin position="22"/>
        <end position="237"/>
    </location>
</feature>
<feature type="compositionally biased region" description="Polar residues" evidence="1">
    <location>
        <begin position="209"/>
        <end position="226"/>
    </location>
</feature>
<reference evidence="3" key="1">
    <citation type="submission" date="2022-07" db="EMBL/GenBank/DDBJ databases">
        <title>Genome Sequence of Agrocybe chaxingu.</title>
        <authorList>
            <person name="Buettner E."/>
        </authorList>
    </citation>
    <scope>NUCLEOTIDE SEQUENCE</scope>
    <source>
        <strain evidence="3">MP-N11</strain>
    </source>
</reference>
<comment type="caution">
    <text evidence="3">The sequence shown here is derived from an EMBL/GenBank/DDBJ whole genome shotgun (WGS) entry which is preliminary data.</text>
</comment>
<dbReference type="InterPro" id="IPR029062">
    <property type="entry name" value="Class_I_gatase-like"/>
</dbReference>
<feature type="region of interest" description="Disordered" evidence="1">
    <location>
        <begin position="203"/>
        <end position="237"/>
    </location>
</feature>
<evidence type="ECO:0000313" key="4">
    <source>
        <dbReference type="Proteomes" id="UP001148786"/>
    </source>
</evidence>
<dbReference type="EMBL" id="JANKHO010000130">
    <property type="protein sequence ID" value="KAJ3514738.1"/>
    <property type="molecule type" value="Genomic_DNA"/>
</dbReference>
<organism evidence="3 4">
    <name type="scientific">Agrocybe chaxingu</name>
    <dbReference type="NCBI Taxonomy" id="84603"/>
    <lineage>
        <taxon>Eukaryota</taxon>
        <taxon>Fungi</taxon>
        <taxon>Dikarya</taxon>
        <taxon>Basidiomycota</taxon>
        <taxon>Agaricomycotina</taxon>
        <taxon>Agaricomycetes</taxon>
        <taxon>Agaricomycetidae</taxon>
        <taxon>Agaricales</taxon>
        <taxon>Agaricineae</taxon>
        <taxon>Strophariaceae</taxon>
        <taxon>Agrocybe</taxon>
    </lineage>
</organism>
<proteinExistence type="predicted"/>
<dbReference type="Gene3D" id="3.40.50.880">
    <property type="match status" value="1"/>
</dbReference>
<feature type="signal peptide" evidence="2">
    <location>
        <begin position="1"/>
        <end position="21"/>
    </location>
</feature>
<gene>
    <name evidence="3" type="ORF">NLJ89_g2205</name>
</gene>
<dbReference type="PANTHER" id="PTHR43130">
    <property type="entry name" value="ARAC-FAMILY TRANSCRIPTIONAL REGULATOR"/>
    <property type="match status" value="1"/>
</dbReference>
<dbReference type="AlphaFoldDB" id="A0A9W8MY86"/>
<dbReference type="InterPro" id="IPR052158">
    <property type="entry name" value="INH-QAR"/>
</dbReference>
<keyword evidence="4" id="KW-1185">Reference proteome</keyword>
<evidence type="ECO:0008006" key="5">
    <source>
        <dbReference type="Google" id="ProtNLM"/>
    </source>
</evidence>
<name>A0A9W8MY86_9AGAR</name>